<dbReference type="EMBL" id="DS985242">
    <property type="protein sequence ID" value="EDV27382.1"/>
    <property type="molecule type" value="Genomic_DNA"/>
</dbReference>
<dbReference type="InterPro" id="IPR057534">
    <property type="entry name" value="MXRA7_helical"/>
</dbReference>
<evidence type="ECO:0000313" key="5">
    <source>
        <dbReference type="Proteomes" id="UP000009022"/>
    </source>
</evidence>
<proteinExistence type="predicted"/>
<keyword evidence="5" id="KW-1185">Reference proteome</keyword>
<keyword evidence="1" id="KW-0175">Coiled coil</keyword>
<keyword evidence="2" id="KW-0812">Transmembrane</keyword>
<dbReference type="OrthoDB" id="5983600at2759"/>
<dbReference type="CTD" id="6751000"/>
<dbReference type="KEGG" id="tad:TRIADDRAFT_53021"/>
<keyword evidence="2" id="KW-1133">Transmembrane helix</keyword>
<evidence type="ECO:0000256" key="2">
    <source>
        <dbReference type="SAM" id="Phobius"/>
    </source>
</evidence>
<dbReference type="PANTHER" id="PTHR21845:SF2">
    <property type="entry name" value="MATRIX-REMODELING-ASSOCIATED PROTEIN 7"/>
    <property type="match status" value="1"/>
</dbReference>
<keyword evidence="2" id="KW-0472">Membrane</keyword>
<dbReference type="InParanoid" id="B3RN31"/>
<dbReference type="Pfam" id="PF25473">
    <property type="entry name" value="MXRA7_helical"/>
    <property type="match status" value="1"/>
</dbReference>
<evidence type="ECO:0000313" key="4">
    <source>
        <dbReference type="EMBL" id="EDV27382.1"/>
    </source>
</evidence>
<accession>B3RN31</accession>
<organism evidence="4 5">
    <name type="scientific">Trichoplax adhaerens</name>
    <name type="common">Trichoplax reptans</name>
    <dbReference type="NCBI Taxonomy" id="10228"/>
    <lineage>
        <taxon>Eukaryota</taxon>
        <taxon>Metazoa</taxon>
        <taxon>Placozoa</taxon>
        <taxon>Uniplacotomia</taxon>
        <taxon>Trichoplacea</taxon>
        <taxon>Trichoplacidae</taxon>
        <taxon>Trichoplax</taxon>
    </lineage>
</organism>
<feature type="coiled-coil region" evidence="1">
    <location>
        <begin position="65"/>
        <end position="99"/>
    </location>
</feature>
<dbReference type="RefSeq" id="XP_002109216.1">
    <property type="nucleotide sequence ID" value="XM_002109180.1"/>
</dbReference>
<dbReference type="AlphaFoldDB" id="B3RN31"/>
<dbReference type="GeneID" id="6751000"/>
<evidence type="ECO:0000256" key="1">
    <source>
        <dbReference type="SAM" id="Coils"/>
    </source>
</evidence>
<name>B3RN31_TRIAD</name>
<dbReference type="InterPro" id="IPR026622">
    <property type="entry name" value="Mxra7"/>
</dbReference>
<feature type="transmembrane region" description="Helical" evidence="2">
    <location>
        <begin position="14"/>
        <end position="35"/>
    </location>
</feature>
<evidence type="ECO:0000259" key="3">
    <source>
        <dbReference type="Pfam" id="PF25473"/>
    </source>
</evidence>
<dbReference type="PANTHER" id="PTHR21845">
    <property type="entry name" value="TRANSMEMBRANE ANCHOR PROTEIN 1"/>
    <property type="match status" value="1"/>
</dbReference>
<dbReference type="PhylomeDB" id="B3RN31"/>
<feature type="domain" description="Matrix-remodeling-associated protein 7 helical" evidence="3">
    <location>
        <begin position="86"/>
        <end position="146"/>
    </location>
</feature>
<protein>
    <recommendedName>
        <fullName evidence="3">Matrix-remodeling-associated protein 7 helical domain-containing protein</fullName>
    </recommendedName>
</protein>
<gene>
    <name evidence="4" type="ORF">TRIADDRAFT_53021</name>
</gene>
<dbReference type="Proteomes" id="UP000009022">
    <property type="component" value="Unassembled WGS sequence"/>
</dbReference>
<reference evidence="4 5" key="1">
    <citation type="journal article" date="2008" name="Nature">
        <title>The Trichoplax genome and the nature of placozoans.</title>
        <authorList>
            <person name="Srivastava M."/>
            <person name="Begovic E."/>
            <person name="Chapman J."/>
            <person name="Putnam N.H."/>
            <person name="Hellsten U."/>
            <person name="Kawashima T."/>
            <person name="Kuo A."/>
            <person name="Mitros T."/>
            <person name="Salamov A."/>
            <person name="Carpenter M.L."/>
            <person name="Signorovitch A.Y."/>
            <person name="Moreno M.A."/>
            <person name="Kamm K."/>
            <person name="Grimwood J."/>
            <person name="Schmutz J."/>
            <person name="Shapiro H."/>
            <person name="Grigoriev I.V."/>
            <person name="Buss L.W."/>
            <person name="Schierwater B."/>
            <person name="Dellaporta S.L."/>
            <person name="Rokhsar D.S."/>
        </authorList>
    </citation>
    <scope>NUCLEOTIDE SEQUENCE [LARGE SCALE GENOMIC DNA]</scope>
    <source>
        <strain evidence="4 5">Grell-BS-1999</strain>
    </source>
</reference>
<dbReference type="HOGENOM" id="CLU_1752068_0_0_1"/>
<sequence length="149" mass="17715">MDLDTLIACIQRNYYLLLSAMIAAICMIASWLYLLRQNYKNNEIEKTDEDTPKFSEEDKQVDCILKNEIDKVKIAEDMYQRIQRKVKSTRLQTADIEKEMTEDERLEERTVKQKQLQDIFQLMNEKKEVFGIQSLEDMKSQMSLYEGNI</sequence>
<dbReference type="OMA" id="ICMIASW"/>